<dbReference type="InterPro" id="IPR011051">
    <property type="entry name" value="RmlC_Cupin_sf"/>
</dbReference>
<sequence>MAPLLSIVSVSSLLLCLGRQAVATTQSLVVDNEPDHVRPYVIPHSHGFVVQAEDYAVGFPVTNTSTASALSLITLAGPRSQQIPVHYHAQYHETFFVAKGGLQLSVQNETRRLGPLDFASVPVNQNHSFKIVEPDTEVIGVVAPGGFPFYQFVSTAFRSLNNAPWSSFKEFNLTKLELAVQDRAYYDYNPTNYSLDYHLVNGTTNPQVPWHNGENALPNATVPYFIAGGWGPKWLQKQLGQVVALYMSTAESNGRLTLSTVTMQASNFNGSRPQVPEYTDASVAQFLRVLEGQLFVEVDGAEAMLATGDTAVVPAGFKYKYWSKVSLTRFYTAAAVVPGSESAVTGQKYLGLVRHLIPQSQATNEAVFPSVNARGSAV</sequence>
<dbReference type="InterPro" id="IPR052538">
    <property type="entry name" value="Flavonoid_dioxygenase-like"/>
</dbReference>
<dbReference type="AlphaFoldDB" id="A0A6A6T6Q8"/>
<organism evidence="3 4">
    <name type="scientific">Lophiostoma macrostomum CBS 122681</name>
    <dbReference type="NCBI Taxonomy" id="1314788"/>
    <lineage>
        <taxon>Eukaryota</taxon>
        <taxon>Fungi</taxon>
        <taxon>Dikarya</taxon>
        <taxon>Ascomycota</taxon>
        <taxon>Pezizomycotina</taxon>
        <taxon>Dothideomycetes</taxon>
        <taxon>Pleosporomycetidae</taxon>
        <taxon>Pleosporales</taxon>
        <taxon>Lophiostomataceae</taxon>
        <taxon>Lophiostoma</taxon>
    </lineage>
</organism>
<dbReference type="InterPro" id="IPR013096">
    <property type="entry name" value="Cupin_2"/>
</dbReference>
<dbReference type="EMBL" id="MU004357">
    <property type="protein sequence ID" value="KAF2654901.1"/>
    <property type="molecule type" value="Genomic_DNA"/>
</dbReference>
<keyword evidence="4" id="KW-1185">Reference proteome</keyword>
<evidence type="ECO:0000313" key="4">
    <source>
        <dbReference type="Proteomes" id="UP000799324"/>
    </source>
</evidence>
<evidence type="ECO:0000259" key="2">
    <source>
        <dbReference type="Pfam" id="PF07883"/>
    </source>
</evidence>
<dbReference type="CDD" id="cd02215">
    <property type="entry name" value="cupin_QDO_N_C"/>
    <property type="match status" value="1"/>
</dbReference>
<evidence type="ECO:0000313" key="3">
    <source>
        <dbReference type="EMBL" id="KAF2654901.1"/>
    </source>
</evidence>
<feature type="signal peptide" evidence="1">
    <location>
        <begin position="1"/>
        <end position="23"/>
    </location>
</feature>
<reference evidence="3" key="1">
    <citation type="journal article" date="2020" name="Stud. Mycol.">
        <title>101 Dothideomycetes genomes: a test case for predicting lifestyles and emergence of pathogens.</title>
        <authorList>
            <person name="Haridas S."/>
            <person name="Albert R."/>
            <person name="Binder M."/>
            <person name="Bloem J."/>
            <person name="Labutti K."/>
            <person name="Salamov A."/>
            <person name="Andreopoulos B."/>
            <person name="Baker S."/>
            <person name="Barry K."/>
            <person name="Bills G."/>
            <person name="Bluhm B."/>
            <person name="Cannon C."/>
            <person name="Castanera R."/>
            <person name="Culley D."/>
            <person name="Daum C."/>
            <person name="Ezra D."/>
            <person name="Gonzalez J."/>
            <person name="Henrissat B."/>
            <person name="Kuo A."/>
            <person name="Liang C."/>
            <person name="Lipzen A."/>
            <person name="Lutzoni F."/>
            <person name="Magnuson J."/>
            <person name="Mondo S."/>
            <person name="Nolan M."/>
            <person name="Ohm R."/>
            <person name="Pangilinan J."/>
            <person name="Park H.-J."/>
            <person name="Ramirez L."/>
            <person name="Alfaro M."/>
            <person name="Sun H."/>
            <person name="Tritt A."/>
            <person name="Yoshinaga Y."/>
            <person name="Zwiers L.-H."/>
            <person name="Turgeon B."/>
            <person name="Goodwin S."/>
            <person name="Spatafora J."/>
            <person name="Crous P."/>
            <person name="Grigoriev I."/>
        </authorList>
    </citation>
    <scope>NUCLEOTIDE SEQUENCE</scope>
    <source>
        <strain evidence="3">CBS 122681</strain>
    </source>
</reference>
<dbReference type="Proteomes" id="UP000799324">
    <property type="component" value="Unassembled WGS sequence"/>
</dbReference>
<name>A0A6A6T6Q8_9PLEO</name>
<proteinExistence type="predicted"/>
<dbReference type="InterPro" id="IPR014710">
    <property type="entry name" value="RmlC-like_jellyroll"/>
</dbReference>
<dbReference type="Gene3D" id="2.60.120.10">
    <property type="entry name" value="Jelly Rolls"/>
    <property type="match status" value="2"/>
</dbReference>
<keyword evidence="1" id="KW-0732">Signal</keyword>
<dbReference type="SUPFAM" id="SSF51182">
    <property type="entry name" value="RmlC-like cupins"/>
    <property type="match status" value="1"/>
</dbReference>
<feature type="chain" id="PRO_5025399396" evidence="1">
    <location>
        <begin position="24"/>
        <end position="378"/>
    </location>
</feature>
<dbReference type="OrthoDB" id="5370773at2759"/>
<feature type="domain" description="Cupin type-2" evidence="2">
    <location>
        <begin position="80"/>
        <end position="132"/>
    </location>
</feature>
<dbReference type="Pfam" id="PF07883">
    <property type="entry name" value="Cupin_2"/>
    <property type="match status" value="1"/>
</dbReference>
<protein>
    <submittedName>
        <fullName evidence="3">RmlC-like cupin</fullName>
    </submittedName>
</protein>
<accession>A0A6A6T6Q8</accession>
<dbReference type="PANTHER" id="PTHR43346">
    <property type="entry name" value="LIGAND BINDING DOMAIN PROTEIN, PUTATIVE (AFU_ORTHOLOGUE AFUA_6G14370)-RELATED"/>
    <property type="match status" value="1"/>
</dbReference>
<dbReference type="PANTHER" id="PTHR43346:SF1">
    <property type="entry name" value="QUERCETIN 2,3-DIOXYGENASE-RELATED"/>
    <property type="match status" value="1"/>
</dbReference>
<evidence type="ECO:0000256" key="1">
    <source>
        <dbReference type="SAM" id="SignalP"/>
    </source>
</evidence>
<gene>
    <name evidence="3" type="ORF">K491DRAFT_659370</name>
</gene>